<gene>
    <name evidence="1" type="ORF">BABINDRAFT_35630</name>
</gene>
<dbReference type="SUPFAM" id="SSF54695">
    <property type="entry name" value="POZ domain"/>
    <property type="match status" value="2"/>
</dbReference>
<proteinExistence type="predicted"/>
<dbReference type="PANTHER" id="PTHR31758">
    <property type="entry name" value="BTB/POZ DOMAIN-CONTAINING PROTEIN YLR108C"/>
    <property type="match status" value="1"/>
</dbReference>
<dbReference type="GeneID" id="30149578"/>
<evidence type="ECO:0000313" key="1">
    <source>
        <dbReference type="EMBL" id="ODQ80189.1"/>
    </source>
</evidence>
<dbReference type="InterPro" id="IPR011333">
    <property type="entry name" value="SKP1/BTB/POZ_sf"/>
</dbReference>
<sequence length="444" mass="50875">MVKEIEKTAQVEMYPQVSYLLPLEKLYTVQIGHKSFKLSGASLSSDSPSYFTEYFKDEEKQNSTLMIDRSPEVFVKIQLHLQGYYIEIDNAIEFTYLFADAHYYKLPRLKKILYLYDYFATIGGRGFRIPRKLVLIPGDYPNFLSISYDAAFRDPQVVVAMKNMLRPPPQENIVVGDRSAQLFHELLRTLEGDTVHVRDETHRADLIQECRYYNFKALEQQFVKCKISTNPFTLREEITMGSISDISPRTLLNPTLNAPRSPSSPADGLEFVPLQYKRPYLDQVLSLQVKEVYRELILQISLANLEITKLSLDTANNSVFLKLSPQYSKTYLAKFGRFLPDREDIIRSGSGKEIFIVCDLEDCHCTINGKSMPKNWLDNVMTSRSDGQLSNGGTLGLPEKHVIEFKLLQSQWKLNVQGSRVVARGLKIMGISDTYNMYSQAAFL</sequence>
<dbReference type="AlphaFoldDB" id="A0A1E3QR70"/>
<dbReference type="STRING" id="984486.A0A1E3QR70"/>
<reference evidence="2" key="1">
    <citation type="submission" date="2016-05" db="EMBL/GenBank/DDBJ databases">
        <title>Comparative genomics of biotechnologically important yeasts.</title>
        <authorList>
            <consortium name="DOE Joint Genome Institute"/>
            <person name="Riley R."/>
            <person name="Haridas S."/>
            <person name="Wolfe K.H."/>
            <person name="Lopes M.R."/>
            <person name="Hittinger C.T."/>
            <person name="Goker M."/>
            <person name="Salamov A."/>
            <person name="Wisecaver J."/>
            <person name="Long T.M."/>
            <person name="Aerts A.L."/>
            <person name="Barry K."/>
            <person name="Choi C."/>
            <person name="Clum A."/>
            <person name="Coughlan A.Y."/>
            <person name="Deshpande S."/>
            <person name="Douglass A.P."/>
            <person name="Hanson S.J."/>
            <person name="Klenk H.-P."/>
            <person name="Labutti K."/>
            <person name="Lapidus A."/>
            <person name="Lindquist E."/>
            <person name="Lipzen A."/>
            <person name="Meier-Kolthoff J.P."/>
            <person name="Ohm R.A."/>
            <person name="Otillar R.P."/>
            <person name="Pangilinan J."/>
            <person name="Peng Y."/>
            <person name="Rokas A."/>
            <person name="Rosa C.A."/>
            <person name="Scheuner C."/>
            <person name="Sibirny A.A."/>
            <person name="Slot J.C."/>
            <person name="Stielow J.B."/>
            <person name="Sun H."/>
            <person name="Kurtzman C.P."/>
            <person name="Blackwell M."/>
            <person name="Grigoriev I.V."/>
            <person name="Jeffries T.W."/>
        </authorList>
    </citation>
    <scope>NUCLEOTIDE SEQUENCE [LARGE SCALE GENOMIC DNA]</scope>
    <source>
        <strain evidence="2">NRRL Y-12698</strain>
    </source>
</reference>
<dbReference type="PANTHER" id="PTHR31758:SF2">
    <property type="entry name" value="BTB_POZ DOMAIN-CONTAINING PROTEIN YLR108C"/>
    <property type="match status" value="1"/>
</dbReference>
<accession>A0A1E3QR70</accession>
<organism evidence="1 2">
    <name type="scientific">Babjeviella inositovora NRRL Y-12698</name>
    <dbReference type="NCBI Taxonomy" id="984486"/>
    <lineage>
        <taxon>Eukaryota</taxon>
        <taxon>Fungi</taxon>
        <taxon>Dikarya</taxon>
        <taxon>Ascomycota</taxon>
        <taxon>Saccharomycotina</taxon>
        <taxon>Pichiomycetes</taxon>
        <taxon>Serinales incertae sedis</taxon>
        <taxon>Babjeviella</taxon>
    </lineage>
</organism>
<evidence type="ECO:0008006" key="3">
    <source>
        <dbReference type="Google" id="ProtNLM"/>
    </source>
</evidence>
<dbReference type="RefSeq" id="XP_018985517.1">
    <property type="nucleotide sequence ID" value="XM_019131725.1"/>
</dbReference>
<dbReference type="Gene3D" id="3.30.710.10">
    <property type="entry name" value="Potassium Channel Kv1.1, Chain A"/>
    <property type="match status" value="2"/>
</dbReference>
<keyword evidence="2" id="KW-1185">Reference proteome</keyword>
<protein>
    <recommendedName>
        <fullName evidence="3">BTB domain-containing protein</fullName>
    </recommendedName>
</protein>
<evidence type="ECO:0000313" key="2">
    <source>
        <dbReference type="Proteomes" id="UP000094336"/>
    </source>
</evidence>
<dbReference type="Proteomes" id="UP000094336">
    <property type="component" value="Unassembled WGS sequence"/>
</dbReference>
<name>A0A1E3QR70_9ASCO</name>
<dbReference type="EMBL" id="KV454430">
    <property type="protein sequence ID" value="ODQ80189.1"/>
    <property type="molecule type" value="Genomic_DNA"/>
</dbReference>
<dbReference type="OrthoDB" id="2414723at2759"/>